<sequence>MILAGGVGSRMRPLTDDCPKPLLPIGPWTLVEHQLSALERAGVRRVVLSTGYRHEDFEPLVQRCRAKGVDLTCVVEATPLGTGGGLREALRPLRDADVVVVVNGDLLTGHDLGAQVSALTAADAGVLACVHVREVDDARAYGSVVVGDRGRVVAFVEKSPAPPSTTVNAGTYVVRPHLLDEIPPAGSVSLEREVFPALVADTRLVAHREDAYFLDVGTPAALVAANRDLLRAPWPGAAPTPRGESLVIDGARVSPSARLGGGSVVHPGAAVADGALLDGALVLPGGRVGSGARITRSVVGRDAVVPEGRHLTDGVLGTGEVAAH</sequence>
<feature type="domain" description="Nucleotidyl transferase" evidence="1">
    <location>
        <begin position="1"/>
        <end position="230"/>
    </location>
</feature>
<protein>
    <submittedName>
        <fullName evidence="3">Uncharacterized protein</fullName>
    </submittedName>
</protein>
<name>A0A1L3MGZ5_9MICO</name>
<evidence type="ECO:0000313" key="3">
    <source>
        <dbReference type="EMBL" id="APH01572.1"/>
    </source>
</evidence>
<dbReference type="Pfam" id="PF00483">
    <property type="entry name" value="NTP_transferase"/>
    <property type="match status" value="1"/>
</dbReference>
<evidence type="ECO:0000259" key="1">
    <source>
        <dbReference type="Pfam" id="PF00483"/>
    </source>
</evidence>
<dbReference type="InterPro" id="IPR050486">
    <property type="entry name" value="Mannose-1P_guanyltransferase"/>
</dbReference>
<feature type="domain" description="Glucose-1-phosphate adenylyltransferase/Bifunctional protein GlmU-like C-terminal hexapeptide" evidence="2">
    <location>
        <begin position="245"/>
        <end position="310"/>
    </location>
</feature>
<dbReference type="SUPFAM" id="SSF53448">
    <property type="entry name" value="Nucleotide-diphospho-sugar transferases"/>
    <property type="match status" value="1"/>
</dbReference>
<evidence type="ECO:0000259" key="2">
    <source>
        <dbReference type="Pfam" id="PF24894"/>
    </source>
</evidence>
<dbReference type="AlphaFoldDB" id="A0A1L3MGZ5"/>
<dbReference type="Pfam" id="PF24894">
    <property type="entry name" value="Hexapep_GlmU"/>
    <property type="match status" value="1"/>
</dbReference>
<evidence type="ECO:0000313" key="4">
    <source>
        <dbReference type="Proteomes" id="UP000182938"/>
    </source>
</evidence>
<dbReference type="RefSeq" id="WP_072624721.1">
    <property type="nucleotide sequence ID" value="NZ_CP013290.1"/>
</dbReference>
<reference evidence="3 4" key="1">
    <citation type="submission" date="2015-11" db="EMBL/GenBank/DDBJ databases">
        <authorList>
            <person name="Zhang Y."/>
            <person name="Guo Z."/>
        </authorList>
    </citation>
    <scope>NUCLEOTIDE SEQUENCE [LARGE SCALE GENOMIC DNA]</scope>
    <source>
        <strain evidence="3 4">YFY001</strain>
    </source>
</reference>
<dbReference type="InterPro" id="IPR005835">
    <property type="entry name" value="NTP_transferase_dom"/>
</dbReference>
<gene>
    <name evidence="3" type="ORF">ASJ30_08510</name>
</gene>
<dbReference type="InterPro" id="IPR056818">
    <property type="entry name" value="GlmU/GlgC-like_hexapep"/>
</dbReference>
<dbReference type="EMBL" id="CP013290">
    <property type="protein sequence ID" value="APH01572.1"/>
    <property type="molecule type" value="Genomic_DNA"/>
</dbReference>
<keyword evidence="4" id="KW-1185">Reference proteome</keyword>
<dbReference type="Gene3D" id="3.90.550.10">
    <property type="entry name" value="Spore Coat Polysaccharide Biosynthesis Protein SpsA, Chain A"/>
    <property type="match status" value="1"/>
</dbReference>
<dbReference type="PANTHER" id="PTHR22572">
    <property type="entry name" value="SUGAR-1-PHOSPHATE GUANYL TRANSFERASE"/>
    <property type="match status" value="1"/>
</dbReference>
<dbReference type="KEGG" id="jte:ASJ30_08510"/>
<accession>A0A1L3MGZ5</accession>
<organism evidence="3 4">
    <name type="scientific">Janibacter indicus</name>
    <dbReference type="NCBI Taxonomy" id="857417"/>
    <lineage>
        <taxon>Bacteria</taxon>
        <taxon>Bacillati</taxon>
        <taxon>Actinomycetota</taxon>
        <taxon>Actinomycetes</taxon>
        <taxon>Micrococcales</taxon>
        <taxon>Intrasporangiaceae</taxon>
        <taxon>Janibacter</taxon>
    </lineage>
</organism>
<proteinExistence type="predicted"/>
<dbReference type="InterPro" id="IPR029044">
    <property type="entry name" value="Nucleotide-diphossugar_trans"/>
</dbReference>
<dbReference type="Proteomes" id="UP000182938">
    <property type="component" value="Chromosome"/>
</dbReference>
<dbReference type="Gene3D" id="2.160.10.10">
    <property type="entry name" value="Hexapeptide repeat proteins"/>
    <property type="match status" value="1"/>
</dbReference>